<evidence type="ECO:0000256" key="7">
    <source>
        <dbReference type="SAM" id="MobiDB-lite"/>
    </source>
</evidence>
<comment type="catalytic activity">
    <reaction evidence="6">
        <text>2'-phospho-[ligated tRNA] + NAD(+) = mature tRNA + ADP-alpha-D-ribose 1'',2''-cyclic phosphate + nicotinamide</text>
        <dbReference type="Rhea" id="RHEA:23324"/>
        <dbReference type="Rhea" id="RHEA-COMP:11106"/>
        <dbReference type="Rhea" id="RHEA-COMP:11107"/>
        <dbReference type="ChEBI" id="CHEBI:17154"/>
        <dbReference type="ChEBI" id="CHEBI:57540"/>
        <dbReference type="ChEBI" id="CHEBI:76596"/>
        <dbReference type="ChEBI" id="CHEBI:82883"/>
        <dbReference type="ChEBI" id="CHEBI:85027"/>
        <dbReference type="EC" id="2.7.1.160"/>
    </reaction>
</comment>
<organism evidence="8 9">
    <name type="scientific">Gonapodya prolifera (strain JEL478)</name>
    <name type="common">Monoblepharis prolifera</name>
    <dbReference type="NCBI Taxonomy" id="1344416"/>
    <lineage>
        <taxon>Eukaryota</taxon>
        <taxon>Fungi</taxon>
        <taxon>Fungi incertae sedis</taxon>
        <taxon>Chytridiomycota</taxon>
        <taxon>Chytridiomycota incertae sedis</taxon>
        <taxon>Monoblepharidomycetes</taxon>
        <taxon>Monoblepharidales</taxon>
        <taxon>Gonapodyaceae</taxon>
        <taxon>Gonapodya</taxon>
    </lineage>
</organism>
<dbReference type="OrthoDB" id="419694at2759"/>
<dbReference type="InterPro" id="IPR042081">
    <property type="entry name" value="RNA_2'-PTrans_C"/>
</dbReference>
<dbReference type="GO" id="GO:0000215">
    <property type="term" value="F:tRNA 2'-phosphotransferase activity"/>
    <property type="evidence" value="ECO:0007669"/>
    <property type="project" value="UniProtKB-EC"/>
</dbReference>
<evidence type="ECO:0000313" key="8">
    <source>
        <dbReference type="EMBL" id="KXS16956.1"/>
    </source>
</evidence>
<keyword evidence="9" id="KW-1185">Reference proteome</keyword>
<evidence type="ECO:0000313" key="9">
    <source>
        <dbReference type="Proteomes" id="UP000070544"/>
    </source>
</evidence>
<dbReference type="GO" id="GO:0006388">
    <property type="term" value="P:tRNA splicing, via endonucleolytic cleavage and ligation"/>
    <property type="evidence" value="ECO:0007669"/>
    <property type="project" value="TreeGrafter"/>
</dbReference>
<dbReference type="PANTHER" id="PTHR12684">
    <property type="entry name" value="PUTATIVE PHOSPHOTRANSFERASE"/>
    <property type="match status" value="1"/>
</dbReference>
<accession>A0A139AJH2</accession>
<name>A0A139AJH2_GONPJ</name>
<comment type="similarity">
    <text evidence="2">Belongs to the KptA/TPT1 family.</text>
</comment>
<evidence type="ECO:0000256" key="6">
    <source>
        <dbReference type="ARBA" id="ARBA00047949"/>
    </source>
</evidence>
<evidence type="ECO:0000256" key="2">
    <source>
        <dbReference type="ARBA" id="ARBA00009836"/>
    </source>
</evidence>
<dbReference type="Gene3D" id="1.10.10.970">
    <property type="entry name" value="RNA 2'-phosphotransferase, Tpt1/KptA family, N-terminal domain"/>
    <property type="match status" value="1"/>
</dbReference>
<dbReference type="InterPro" id="IPR002745">
    <property type="entry name" value="Ptrans_KptA/Tpt1"/>
</dbReference>
<dbReference type="EC" id="2.7.1.160" evidence="3"/>
<dbReference type="Proteomes" id="UP000070544">
    <property type="component" value="Unassembled WGS sequence"/>
</dbReference>
<proteinExistence type="inferred from homology"/>
<dbReference type="SUPFAM" id="SSF56399">
    <property type="entry name" value="ADP-ribosylation"/>
    <property type="match status" value="1"/>
</dbReference>
<feature type="region of interest" description="Disordered" evidence="7">
    <location>
        <begin position="1"/>
        <end position="33"/>
    </location>
</feature>
<evidence type="ECO:0000256" key="1">
    <source>
        <dbReference type="ARBA" id="ARBA00003343"/>
    </source>
</evidence>
<dbReference type="EMBL" id="KQ965749">
    <property type="protein sequence ID" value="KXS16956.1"/>
    <property type="molecule type" value="Genomic_DNA"/>
</dbReference>
<keyword evidence="5" id="KW-0520">NAD</keyword>
<protein>
    <recommendedName>
        <fullName evidence="3">2'-phosphotransferase</fullName>
        <ecNumber evidence="3">2.7.1.160</ecNumber>
    </recommendedName>
</protein>
<evidence type="ECO:0000256" key="3">
    <source>
        <dbReference type="ARBA" id="ARBA00012007"/>
    </source>
</evidence>
<evidence type="ECO:0000256" key="5">
    <source>
        <dbReference type="ARBA" id="ARBA00023027"/>
    </source>
</evidence>
<gene>
    <name evidence="8" type="ORF">M427DRAFT_110723</name>
</gene>
<keyword evidence="4 8" id="KW-0808">Transferase</keyword>
<dbReference type="OMA" id="RHGASQM"/>
<dbReference type="AlphaFoldDB" id="A0A139AJH2"/>
<dbReference type="Pfam" id="PF01885">
    <property type="entry name" value="PTS_2-RNA"/>
    <property type="match status" value="1"/>
</dbReference>
<comment type="function">
    <text evidence="1">Catalyzes the last step of tRNA splicing, the transfer of the splice junction 2'-phosphate from ligated tRNA to NAD to produce ADP-ribose 1''-2'' cyclic phosphate.</text>
</comment>
<dbReference type="STRING" id="1344416.A0A139AJH2"/>
<evidence type="ECO:0000256" key="4">
    <source>
        <dbReference type="ARBA" id="ARBA00022679"/>
    </source>
</evidence>
<dbReference type="InterPro" id="IPR042080">
    <property type="entry name" value="RNA_2'-PTrans_N"/>
</dbReference>
<dbReference type="Gene3D" id="3.20.170.30">
    <property type="match status" value="1"/>
</dbReference>
<dbReference type="PANTHER" id="PTHR12684:SF2">
    <property type="entry name" value="TRNA 2'-PHOSPHOTRANSFERASE 1"/>
    <property type="match status" value="1"/>
</dbReference>
<reference evidence="8 9" key="1">
    <citation type="journal article" date="2015" name="Genome Biol. Evol.">
        <title>Phylogenomic analyses indicate that early fungi evolved digesting cell walls of algal ancestors of land plants.</title>
        <authorList>
            <person name="Chang Y."/>
            <person name="Wang S."/>
            <person name="Sekimoto S."/>
            <person name="Aerts A.L."/>
            <person name="Choi C."/>
            <person name="Clum A."/>
            <person name="LaButti K.M."/>
            <person name="Lindquist E.A."/>
            <person name="Yee Ngan C."/>
            <person name="Ohm R.A."/>
            <person name="Salamov A.A."/>
            <person name="Grigoriev I.V."/>
            <person name="Spatafora J.W."/>
            <person name="Berbee M.L."/>
        </authorList>
    </citation>
    <scope>NUCLEOTIDE SEQUENCE [LARGE SCALE GENOMIC DNA]</scope>
    <source>
        <strain evidence="8 9">JEL478</strain>
    </source>
</reference>
<sequence>MPPKNFKPRASASSSRTHRSAGGQRGGTEGHDVHLSKTLSYILRHGAQKEGLPIRSDGYVKISDLLTRPQLRQFSFEDFVAVVAQNDKKRFMLRREDESGALLHESNDGELVAAEQAKEDQTGPWYIRANQGHSLKVEELKLVPVESADEIPVVIHGTYLRNLPNIVKKGLSKMARTHIHFASGMLGDDGVISGMRKDCDCYIHIATKQAMEDGFIFYRSSNGVILCSGDENGTLPSKYFSKVVDVSGKSVPFERST</sequence>